<gene>
    <name evidence="1" type="ORF">SEVIR_5G163300v2</name>
</gene>
<evidence type="ECO:0000313" key="1">
    <source>
        <dbReference type="EMBL" id="TKW14358.1"/>
    </source>
</evidence>
<evidence type="ECO:0000313" key="2">
    <source>
        <dbReference type="Proteomes" id="UP000298652"/>
    </source>
</evidence>
<keyword evidence="2" id="KW-1185">Reference proteome</keyword>
<protein>
    <submittedName>
        <fullName evidence="1">Uncharacterized protein</fullName>
    </submittedName>
</protein>
<accession>A0A4U6UEN1</accession>
<dbReference type="OMA" id="DDDSEWM"/>
<dbReference type="Proteomes" id="UP000298652">
    <property type="component" value="Chromosome 5"/>
</dbReference>
<dbReference type="AlphaFoldDB" id="A0A4U6UEN1"/>
<dbReference type="Gramene" id="TKW14358">
    <property type="protein sequence ID" value="TKW14358"/>
    <property type="gene ID" value="SEVIR_5G163300v2"/>
</dbReference>
<dbReference type="EMBL" id="CM016556">
    <property type="protein sequence ID" value="TKW14358.1"/>
    <property type="molecule type" value="Genomic_DNA"/>
</dbReference>
<sequence length="102" mass="10853">MEAWLVALGHLCGTGVAETAAEGAGVAAHVAVVTEGCGVATMIDDDSEWMWWLPCMRLVGSSSVLAVLSLRRLWDEDSSTQKSCQPWSGLATTMFCGHRVPS</sequence>
<name>A0A4U6UEN1_SETVI</name>
<proteinExistence type="predicted"/>
<reference evidence="1" key="1">
    <citation type="submission" date="2019-03" db="EMBL/GenBank/DDBJ databases">
        <title>WGS assembly of Setaria viridis.</title>
        <authorList>
            <person name="Huang P."/>
            <person name="Jenkins J."/>
            <person name="Grimwood J."/>
            <person name="Barry K."/>
            <person name="Healey A."/>
            <person name="Mamidi S."/>
            <person name="Sreedasyam A."/>
            <person name="Shu S."/>
            <person name="Feldman M."/>
            <person name="Wu J."/>
            <person name="Yu Y."/>
            <person name="Chen C."/>
            <person name="Johnson J."/>
            <person name="Rokhsar D."/>
            <person name="Baxter I."/>
            <person name="Schmutz J."/>
            <person name="Brutnell T."/>
            <person name="Kellogg E."/>
        </authorList>
    </citation>
    <scope>NUCLEOTIDE SEQUENCE [LARGE SCALE GENOMIC DNA]</scope>
</reference>
<organism evidence="1 2">
    <name type="scientific">Setaria viridis</name>
    <name type="common">Green bristlegrass</name>
    <name type="synonym">Setaria italica subsp. viridis</name>
    <dbReference type="NCBI Taxonomy" id="4556"/>
    <lineage>
        <taxon>Eukaryota</taxon>
        <taxon>Viridiplantae</taxon>
        <taxon>Streptophyta</taxon>
        <taxon>Embryophyta</taxon>
        <taxon>Tracheophyta</taxon>
        <taxon>Spermatophyta</taxon>
        <taxon>Magnoliopsida</taxon>
        <taxon>Liliopsida</taxon>
        <taxon>Poales</taxon>
        <taxon>Poaceae</taxon>
        <taxon>PACMAD clade</taxon>
        <taxon>Panicoideae</taxon>
        <taxon>Panicodae</taxon>
        <taxon>Paniceae</taxon>
        <taxon>Cenchrinae</taxon>
        <taxon>Setaria</taxon>
    </lineage>
</organism>